<gene>
    <name evidence="1" type="ORF">XAP6984_1090026</name>
    <name evidence="2" type="ORF">XAP7430_1060028</name>
</gene>
<dbReference type="EMBL" id="OCYS01000009">
    <property type="protein sequence ID" value="SON77639.1"/>
    <property type="molecule type" value="Genomic_DNA"/>
</dbReference>
<protein>
    <submittedName>
        <fullName evidence="2">Uncharacterized protein</fullName>
    </submittedName>
</protein>
<dbReference type="Proteomes" id="UP000234181">
    <property type="component" value="Unassembled WGS sequence"/>
</dbReference>
<organism evidence="2 3">
    <name type="scientific">Xanthomonas campestris pv. phaseoli</name>
    <dbReference type="NCBI Taxonomy" id="317013"/>
    <lineage>
        <taxon>Bacteria</taxon>
        <taxon>Pseudomonadati</taxon>
        <taxon>Pseudomonadota</taxon>
        <taxon>Gammaproteobacteria</taxon>
        <taxon>Lysobacterales</taxon>
        <taxon>Lysobacteraceae</taxon>
        <taxon>Xanthomonas</taxon>
    </lineage>
</organism>
<sequence length="55" mass="6002">MTSLSALRQPRRETVPAAPAARAAVWWVLASSAPCPVYRSTHDAPAFPCACRHLR</sequence>
<evidence type="ECO:0000313" key="4">
    <source>
        <dbReference type="Proteomes" id="UP000234181"/>
    </source>
</evidence>
<dbReference type="AlphaFoldDB" id="A0AB38DU82"/>
<evidence type="ECO:0000313" key="2">
    <source>
        <dbReference type="EMBL" id="SON77639.1"/>
    </source>
</evidence>
<reference evidence="3 4" key="1">
    <citation type="submission" date="2017-10" db="EMBL/GenBank/DDBJ databases">
        <authorList>
            <person name="Regsiter A."/>
            <person name="William W."/>
        </authorList>
    </citation>
    <scope>NUCLEOTIDE SEQUENCE [LARGE SCALE GENOMIC DNA]</scope>
    <source>
        <strain evidence="1 4">CFBP6984</strain>
        <strain evidence="2 3">CFBP7430</strain>
    </source>
</reference>
<keyword evidence="4" id="KW-1185">Reference proteome</keyword>
<evidence type="ECO:0000313" key="1">
    <source>
        <dbReference type="EMBL" id="SON75929.1"/>
    </source>
</evidence>
<dbReference type="EMBL" id="OCYT01000012">
    <property type="protein sequence ID" value="SON75929.1"/>
    <property type="molecule type" value="Genomic_DNA"/>
</dbReference>
<accession>A0AB38DU82</accession>
<comment type="caution">
    <text evidence="2">The sequence shown here is derived from an EMBL/GenBank/DDBJ whole genome shotgun (WGS) entry which is preliminary data.</text>
</comment>
<name>A0AB38DU82_XANCH</name>
<proteinExistence type="predicted"/>
<evidence type="ECO:0000313" key="3">
    <source>
        <dbReference type="Proteomes" id="UP000234166"/>
    </source>
</evidence>
<dbReference type="Proteomes" id="UP000234166">
    <property type="component" value="Unassembled WGS sequence"/>
</dbReference>